<feature type="transmembrane region" description="Helical" evidence="1">
    <location>
        <begin position="35"/>
        <end position="61"/>
    </location>
</feature>
<reference evidence="2" key="2">
    <citation type="submission" date="2020-10" db="EMBL/GenBank/DDBJ databases">
        <authorList>
            <person name="Cooper E.A."/>
            <person name="Brenton Z.W."/>
            <person name="Flinn B.S."/>
            <person name="Jenkins J."/>
            <person name="Shu S."/>
            <person name="Flowers D."/>
            <person name="Luo F."/>
            <person name="Wang Y."/>
            <person name="Xia P."/>
            <person name="Barry K."/>
            <person name="Daum C."/>
            <person name="Lipzen A."/>
            <person name="Yoshinaga Y."/>
            <person name="Schmutz J."/>
            <person name="Saski C."/>
            <person name="Vermerris W."/>
            <person name="Kresovich S."/>
        </authorList>
    </citation>
    <scope>NUCLEOTIDE SEQUENCE</scope>
</reference>
<evidence type="ECO:0000256" key="1">
    <source>
        <dbReference type="SAM" id="Phobius"/>
    </source>
</evidence>
<proteinExistence type="predicted"/>
<reference evidence="2" key="1">
    <citation type="journal article" date="2019" name="BMC Genomics">
        <title>A new reference genome for Sorghum bicolor reveals high levels of sequence similarity between sweet and grain genotypes: implications for the genetics of sugar metabolism.</title>
        <authorList>
            <person name="Cooper E.A."/>
            <person name="Brenton Z.W."/>
            <person name="Flinn B.S."/>
            <person name="Jenkins J."/>
            <person name="Shu S."/>
            <person name="Flowers D."/>
            <person name="Luo F."/>
            <person name="Wang Y."/>
            <person name="Xia P."/>
            <person name="Barry K."/>
            <person name="Daum C."/>
            <person name="Lipzen A."/>
            <person name="Yoshinaga Y."/>
            <person name="Schmutz J."/>
            <person name="Saski C."/>
            <person name="Vermerris W."/>
            <person name="Kresovich S."/>
        </authorList>
    </citation>
    <scope>NUCLEOTIDE SEQUENCE</scope>
</reference>
<organism evidence="2 3">
    <name type="scientific">Sorghum bicolor</name>
    <name type="common">Sorghum</name>
    <name type="synonym">Sorghum vulgare</name>
    <dbReference type="NCBI Taxonomy" id="4558"/>
    <lineage>
        <taxon>Eukaryota</taxon>
        <taxon>Viridiplantae</taxon>
        <taxon>Streptophyta</taxon>
        <taxon>Embryophyta</taxon>
        <taxon>Tracheophyta</taxon>
        <taxon>Spermatophyta</taxon>
        <taxon>Magnoliopsida</taxon>
        <taxon>Liliopsida</taxon>
        <taxon>Poales</taxon>
        <taxon>Poaceae</taxon>
        <taxon>PACMAD clade</taxon>
        <taxon>Panicoideae</taxon>
        <taxon>Andropogonodae</taxon>
        <taxon>Andropogoneae</taxon>
        <taxon>Sorghinae</taxon>
        <taxon>Sorghum</taxon>
    </lineage>
</organism>
<name>A0A921R0N4_SORBI</name>
<keyword evidence="1" id="KW-0812">Transmembrane</keyword>
<comment type="caution">
    <text evidence="2">The sequence shown here is derived from an EMBL/GenBank/DDBJ whole genome shotgun (WGS) entry which is preliminary data.</text>
</comment>
<sequence length="143" mass="15265">MTLSNHCLQIAATFFCSKHRSSSIATHPKCIPHPAIQLIISMAATGIKTAIVAACVALVLLSMGAPAVADIQDDCRARCVPKCDGSAASFCRKLVDSFRILNLDALYTTCKVRLSSECIYLCIEVCSLNTLSDAAAPPPCKQY</sequence>
<accession>A0A921R0N4</accession>
<gene>
    <name evidence="2" type="ORF">BDA96_05G220400</name>
</gene>
<dbReference type="Proteomes" id="UP000807115">
    <property type="component" value="Chromosome 5"/>
</dbReference>
<dbReference type="EMBL" id="CM027684">
    <property type="protein sequence ID" value="KAG0530825.1"/>
    <property type="molecule type" value="Genomic_DNA"/>
</dbReference>
<keyword evidence="1" id="KW-1133">Transmembrane helix</keyword>
<protein>
    <submittedName>
        <fullName evidence="2">Uncharacterized protein</fullName>
    </submittedName>
</protein>
<evidence type="ECO:0000313" key="3">
    <source>
        <dbReference type="Proteomes" id="UP000807115"/>
    </source>
</evidence>
<dbReference type="AlphaFoldDB" id="A0A921R0N4"/>
<evidence type="ECO:0000313" key="2">
    <source>
        <dbReference type="EMBL" id="KAG0530825.1"/>
    </source>
</evidence>
<keyword evidence="1" id="KW-0472">Membrane</keyword>